<keyword evidence="2 4" id="KW-0819">tRNA processing</keyword>
<dbReference type="Proteomes" id="UP000199149">
    <property type="component" value="Unassembled WGS sequence"/>
</dbReference>
<dbReference type="RefSeq" id="WP_092908965.1">
    <property type="nucleotide sequence ID" value="NZ_FOUZ01000012.1"/>
</dbReference>
<dbReference type="InterPro" id="IPR020097">
    <property type="entry name" value="PsdUridine_synth_TruA_a/b_dom"/>
</dbReference>
<proteinExistence type="inferred from homology"/>
<evidence type="ECO:0000256" key="6">
    <source>
        <dbReference type="PIRSR" id="PIRSR001430-2"/>
    </source>
</evidence>
<evidence type="ECO:0000256" key="2">
    <source>
        <dbReference type="ARBA" id="ARBA00022694"/>
    </source>
</evidence>
<dbReference type="PANTHER" id="PTHR11142:SF0">
    <property type="entry name" value="TRNA PSEUDOURIDINE SYNTHASE-LIKE 1"/>
    <property type="match status" value="1"/>
</dbReference>
<protein>
    <recommendedName>
        <fullName evidence="4">tRNA pseudouridine synthase A</fullName>
        <ecNumber evidence="4">5.4.99.12</ecNumber>
    </recommendedName>
    <alternativeName>
        <fullName evidence="4">tRNA pseudouridine(38-40) synthase</fullName>
    </alternativeName>
    <alternativeName>
        <fullName evidence="4">tRNA pseudouridylate synthase I</fullName>
    </alternativeName>
    <alternativeName>
        <fullName evidence="4">tRNA-uridine isomerase I</fullName>
    </alternativeName>
</protein>
<keyword evidence="3 4" id="KW-0413">Isomerase</keyword>
<dbReference type="PIRSF" id="PIRSF001430">
    <property type="entry name" value="tRNA_psdUrid_synth"/>
    <property type="match status" value="1"/>
</dbReference>
<dbReference type="GO" id="GO:0031119">
    <property type="term" value="P:tRNA pseudouridine synthesis"/>
    <property type="evidence" value="ECO:0007669"/>
    <property type="project" value="UniProtKB-UniRule"/>
</dbReference>
<evidence type="ECO:0000259" key="8">
    <source>
        <dbReference type="Pfam" id="PF01416"/>
    </source>
</evidence>
<evidence type="ECO:0000256" key="3">
    <source>
        <dbReference type="ARBA" id="ARBA00023235"/>
    </source>
</evidence>
<dbReference type="InterPro" id="IPR001406">
    <property type="entry name" value="PsdUridine_synth_TruA"/>
</dbReference>
<dbReference type="SUPFAM" id="SSF55120">
    <property type="entry name" value="Pseudouridine synthase"/>
    <property type="match status" value="1"/>
</dbReference>
<dbReference type="FunFam" id="3.30.70.580:FF:000001">
    <property type="entry name" value="tRNA pseudouridine synthase A"/>
    <property type="match status" value="1"/>
</dbReference>
<dbReference type="NCBIfam" id="TIGR00071">
    <property type="entry name" value="hisT_truA"/>
    <property type="match status" value="1"/>
</dbReference>
<dbReference type="PANTHER" id="PTHR11142">
    <property type="entry name" value="PSEUDOURIDYLATE SYNTHASE"/>
    <property type="match status" value="1"/>
</dbReference>
<comment type="caution">
    <text evidence="4">Lacks conserved residue(s) required for the propagation of feature annotation.</text>
</comment>
<dbReference type="Pfam" id="PF01416">
    <property type="entry name" value="PseudoU_synth_1"/>
    <property type="match status" value="2"/>
</dbReference>
<organism evidence="9 10">
    <name type="scientific">Algoriella xinjiangensis</name>
    <dbReference type="NCBI Taxonomy" id="684065"/>
    <lineage>
        <taxon>Bacteria</taxon>
        <taxon>Pseudomonadati</taxon>
        <taxon>Bacteroidota</taxon>
        <taxon>Flavobacteriia</taxon>
        <taxon>Flavobacteriales</taxon>
        <taxon>Weeksellaceae</taxon>
        <taxon>Algoriella</taxon>
    </lineage>
</organism>
<comment type="function">
    <text evidence="4">Formation of pseudouridine at positions 38, 39 and 40 in the anticodon stem and loop of transfer RNAs.</text>
</comment>
<feature type="binding site" evidence="4 6">
    <location>
        <position position="108"/>
    </location>
    <ligand>
        <name>substrate</name>
    </ligand>
</feature>
<keyword evidence="10" id="KW-1185">Reference proteome</keyword>
<evidence type="ECO:0000313" key="10">
    <source>
        <dbReference type="Proteomes" id="UP000199149"/>
    </source>
</evidence>
<dbReference type="Gene3D" id="3.30.70.660">
    <property type="entry name" value="Pseudouridine synthase I, catalytic domain, C-terminal subdomain"/>
    <property type="match status" value="1"/>
</dbReference>
<dbReference type="HAMAP" id="MF_00171">
    <property type="entry name" value="TruA"/>
    <property type="match status" value="1"/>
</dbReference>
<comment type="catalytic activity">
    <reaction evidence="4 7">
        <text>uridine(38/39/40) in tRNA = pseudouridine(38/39/40) in tRNA</text>
        <dbReference type="Rhea" id="RHEA:22376"/>
        <dbReference type="Rhea" id="RHEA-COMP:10085"/>
        <dbReference type="Rhea" id="RHEA-COMP:10087"/>
        <dbReference type="ChEBI" id="CHEBI:65314"/>
        <dbReference type="ChEBI" id="CHEBI:65315"/>
        <dbReference type="EC" id="5.4.99.12"/>
    </reaction>
</comment>
<comment type="subunit">
    <text evidence="4">Homodimer.</text>
</comment>
<dbReference type="EC" id="5.4.99.12" evidence="4"/>
<name>A0A1I4Z4V6_9FLAO</name>
<accession>A0A1I4Z4V6</accession>
<dbReference type="GO" id="GO:0003723">
    <property type="term" value="F:RNA binding"/>
    <property type="evidence" value="ECO:0007669"/>
    <property type="project" value="InterPro"/>
</dbReference>
<reference evidence="10" key="1">
    <citation type="submission" date="2016-10" db="EMBL/GenBank/DDBJ databases">
        <authorList>
            <person name="Varghese N."/>
            <person name="Submissions S."/>
        </authorList>
    </citation>
    <scope>NUCLEOTIDE SEQUENCE [LARGE SCALE GENOMIC DNA]</scope>
    <source>
        <strain evidence="10">XJ109</strain>
    </source>
</reference>
<evidence type="ECO:0000313" key="9">
    <source>
        <dbReference type="EMBL" id="SFN45292.1"/>
    </source>
</evidence>
<dbReference type="Gene3D" id="3.30.70.580">
    <property type="entry name" value="Pseudouridine synthase I, catalytic domain, N-terminal subdomain"/>
    <property type="match status" value="1"/>
</dbReference>
<dbReference type="STRING" id="684065.SAMN05421738_112110"/>
<dbReference type="InterPro" id="IPR020103">
    <property type="entry name" value="PsdUridine_synth_cat_dom_sf"/>
</dbReference>
<gene>
    <name evidence="4" type="primary">truA</name>
    <name evidence="9" type="ORF">SAMN05421738_112110</name>
</gene>
<feature type="domain" description="Pseudouridine synthase I TruA alpha/beta" evidence="8">
    <location>
        <begin position="8"/>
        <end position="87"/>
    </location>
</feature>
<feature type="active site" description="Nucleophile" evidence="4 5">
    <location>
        <position position="51"/>
    </location>
</feature>
<dbReference type="CDD" id="cd02570">
    <property type="entry name" value="PseudoU_synth_EcTruA"/>
    <property type="match status" value="1"/>
</dbReference>
<evidence type="ECO:0000256" key="4">
    <source>
        <dbReference type="HAMAP-Rule" id="MF_00171"/>
    </source>
</evidence>
<dbReference type="OrthoDB" id="9811823at2"/>
<feature type="domain" description="Pseudouridine synthase I TruA alpha/beta" evidence="8">
    <location>
        <begin position="139"/>
        <end position="242"/>
    </location>
</feature>
<dbReference type="AlphaFoldDB" id="A0A1I4Z4V6"/>
<evidence type="ECO:0000256" key="7">
    <source>
        <dbReference type="RuleBase" id="RU003792"/>
    </source>
</evidence>
<dbReference type="InterPro" id="IPR020095">
    <property type="entry name" value="PsdUridine_synth_TruA_C"/>
</dbReference>
<evidence type="ECO:0000256" key="1">
    <source>
        <dbReference type="ARBA" id="ARBA00009375"/>
    </source>
</evidence>
<dbReference type="GO" id="GO:0160147">
    <property type="term" value="F:tRNA pseudouridine(38-40) synthase activity"/>
    <property type="evidence" value="ECO:0007669"/>
    <property type="project" value="UniProtKB-EC"/>
</dbReference>
<comment type="similarity">
    <text evidence="1 4 7">Belongs to the tRNA pseudouridine synthase TruA family.</text>
</comment>
<evidence type="ECO:0000256" key="5">
    <source>
        <dbReference type="PIRSR" id="PIRSR001430-1"/>
    </source>
</evidence>
<dbReference type="EMBL" id="FOUZ01000012">
    <property type="protein sequence ID" value="SFN45292.1"/>
    <property type="molecule type" value="Genomic_DNA"/>
</dbReference>
<dbReference type="InterPro" id="IPR020094">
    <property type="entry name" value="TruA/RsuA/RluB/E/F_N"/>
</dbReference>
<sequence>MRYFLELAYNGKNYFGYQIQPNQISVQEVIEDRLSKILRKKISIVGAGRTDAGVHAKKMYIHFDYEEELNVDLIKRLNSFLPKDIAAYRLFLMDDEAHARFDATSRSYNYFLSPIKDPFSFDSAWSFNRLLDVEKMNNAAKLLIKKGDFGSFAKLHTDVKTNICDVTAAFWRKNENGQLVFEITADRFLRNMVRAIVGTLVDIGLGKISIEEFSEIIEQKQRSSAGASAPAHGLYLVDVQYPKELFKNEFN</sequence>